<feature type="compositionally biased region" description="Low complexity" evidence="1">
    <location>
        <begin position="40"/>
        <end position="51"/>
    </location>
</feature>
<keyword evidence="3" id="KW-1185">Reference proteome</keyword>
<evidence type="ECO:0000256" key="1">
    <source>
        <dbReference type="SAM" id="MobiDB-lite"/>
    </source>
</evidence>
<protein>
    <submittedName>
        <fullName evidence="2">Uncharacterized protein</fullName>
    </submittedName>
</protein>
<feature type="region of interest" description="Disordered" evidence="1">
    <location>
        <begin position="131"/>
        <end position="156"/>
    </location>
</feature>
<accession>A0A3S5B022</accession>
<dbReference type="AlphaFoldDB" id="A0A3S5B022"/>
<organism evidence="2 3">
    <name type="scientific">Protopolystoma xenopodis</name>
    <dbReference type="NCBI Taxonomy" id="117903"/>
    <lineage>
        <taxon>Eukaryota</taxon>
        <taxon>Metazoa</taxon>
        <taxon>Spiralia</taxon>
        <taxon>Lophotrochozoa</taxon>
        <taxon>Platyhelminthes</taxon>
        <taxon>Monogenea</taxon>
        <taxon>Polyopisthocotylea</taxon>
        <taxon>Polystomatidea</taxon>
        <taxon>Polystomatidae</taxon>
        <taxon>Protopolystoma</taxon>
    </lineage>
</organism>
<evidence type="ECO:0000313" key="2">
    <source>
        <dbReference type="EMBL" id="VEL09422.1"/>
    </source>
</evidence>
<feature type="region of interest" description="Disordered" evidence="1">
    <location>
        <begin position="40"/>
        <end position="62"/>
    </location>
</feature>
<dbReference type="Proteomes" id="UP000784294">
    <property type="component" value="Unassembled WGS sequence"/>
</dbReference>
<name>A0A3S5B022_9PLAT</name>
<reference evidence="2" key="1">
    <citation type="submission" date="2018-11" db="EMBL/GenBank/DDBJ databases">
        <authorList>
            <consortium name="Pathogen Informatics"/>
        </authorList>
    </citation>
    <scope>NUCLEOTIDE SEQUENCE</scope>
</reference>
<sequence>MSLTEPRLRYPPSSGLPPSPPSARLLVAAAAAAAAAFSSVSSTASKSTEASETGGPTNFATSTVVGETSSCGLRLGQRMVAPDNSACMPGCPETGAGQKEPEPGSVVEPGVEMESETIRPVSVTAVLEAPDALETSFGDSMRRRTSQSRDGKRAASVLSLANEPLAGRVASLPKFERRECPASTPRFRVQ</sequence>
<feature type="region of interest" description="Disordered" evidence="1">
    <location>
        <begin position="82"/>
        <end position="115"/>
    </location>
</feature>
<feature type="region of interest" description="Disordered" evidence="1">
    <location>
        <begin position="1"/>
        <end position="22"/>
    </location>
</feature>
<dbReference type="EMBL" id="CAAALY010006296">
    <property type="protein sequence ID" value="VEL09422.1"/>
    <property type="molecule type" value="Genomic_DNA"/>
</dbReference>
<comment type="caution">
    <text evidence="2">The sequence shown here is derived from an EMBL/GenBank/DDBJ whole genome shotgun (WGS) entry which is preliminary data.</text>
</comment>
<proteinExistence type="predicted"/>
<evidence type="ECO:0000313" key="3">
    <source>
        <dbReference type="Proteomes" id="UP000784294"/>
    </source>
</evidence>
<gene>
    <name evidence="2" type="ORF">PXEA_LOCUS2862</name>
</gene>